<reference evidence="1" key="1">
    <citation type="journal article" date="2017" name="Mycologia">
        <title>Fusarium algeriense, sp. nov., a novel toxigenic crown rot pathogen of durum wheat from Algeria is nested in the Fusarium burgessii species complex.</title>
        <authorList>
            <person name="Laraba I."/>
            <person name="Keddad A."/>
            <person name="Boureghda H."/>
            <person name="Abdallah N."/>
            <person name="Vaughan M.M."/>
            <person name="Proctor R.H."/>
            <person name="Busman M."/>
            <person name="O'Donnell K."/>
        </authorList>
    </citation>
    <scope>NUCLEOTIDE SEQUENCE</scope>
    <source>
        <strain evidence="1">NRRL 25174</strain>
    </source>
</reference>
<organism evidence="1 2">
    <name type="scientific">Fusarium beomiforme</name>
    <dbReference type="NCBI Taxonomy" id="44412"/>
    <lineage>
        <taxon>Eukaryota</taxon>
        <taxon>Fungi</taxon>
        <taxon>Dikarya</taxon>
        <taxon>Ascomycota</taxon>
        <taxon>Pezizomycotina</taxon>
        <taxon>Sordariomycetes</taxon>
        <taxon>Hypocreomycetidae</taxon>
        <taxon>Hypocreales</taxon>
        <taxon>Nectriaceae</taxon>
        <taxon>Fusarium</taxon>
        <taxon>Fusarium burgessii species complex</taxon>
    </lineage>
</organism>
<gene>
    <name evidence="1" type="ORF">FBEOM_2796</name>
</gene>
<reference evidence="1" key="2">
    <citation type="submission" date="2020-02" db="EMBL/GenBank/DDBJ databases">
        <title>Identification and distribution of gene clusters putatively required for synthesis of sphingolipid metabolism inhibitors in phylogenetically diverse species of the filamentous fungus Fusarium.</title>
        <authorList>
            <person name="Kim H.-S."/>
            <person name="Busman M."/>
            <person name="Brown D.W."/>
            <person name="Divon H."/>
            <person name="Uhlig S."/>
            <person name="Proctor R.H."/>
        </authorList>
    </citation>
    <scope>NUCLEOTIDE SEQUENCE</scope>
    <source>
        <strain evidence="1">NRRL 25174</strain>
    </source>
</reference>
<proteinExistence type="predicted"/>
<accession>A0A9P5AQT0</accession>
<dbReference type="Proteomes" id="UP000730481">
    <property type="component" value="Unassembled WGS sequence"/>
</dbReference>
<comment type="caution">
    <text evidence="1">The sequence shown here is derived from an EMBL/GenBank/DDBJ whole genome shotgun (WGS) entry which is preliminary data.</text>
</comment>
<evidence type="ECO:0000313" key="2">
    <source>
        <dbReference type="Proteomes" id="UP000730481"/>
    </source>
</evidence>
<dbReference type="AlphaFoldDB" id="A0A9P5AQT0"/>
<protein>
    <submittedName>
        <fullName evidence="1">Uncharacterized protein</fullName>
    </submittedName>
</protein>
<evidence type="ECO:0000313" key="1">
    <source>
        <dbReference type="EMBL" id="KAF4343205.1"/>
    </source>
</evidence>
<name>A0A9P5AQT0_9HYPO</name>
<dbReference type="OrthoDB" id="5100024at2759"/>
<dbReference type="EMBL" id="PVQB02000099">
    <property type="protein sequence ID" value="KAF4343205.1"/>
    <property type="molecule type" value="Genomic_DNA"/>
</dbReference>
<keyword evidence="2" id="KW-1185">Reference proteome</keyword>
<sequence>MMAQTDQEEMEAIYDQNAYNIEPLIGPNASLDFDGNLDMHAMPPSTEEDDVFSLQVGPLLQAPIPYKELHPRRKVVWVWVCCTCGKGASLWRRRNEENAANPAPEKKKTTIPELRANFKPGNGGHTHETAAFIIHDPTSHRWKDRIVPVETYCDGEEFVLSNFIPDIPDST</sequence>